<dbReference type="InterPro" id="IPR017937">
    <property type="entry name" value="Thioredoxin_CS"/>
</dbReference>
<dbReference type="Gene3D" id="3.40.30.10">
    <property type="entry name" value="Glutaredoxin"/>
    <property type="match status" value="1"/>
</dbReference>
<feature type="chain" id="PRO_5014998258" evidence="2">
    <location>
        <begin position="30"/>
        <end position="191"/>
    </location>
</feature>
<dbReference type="PROSITE" id="PS00194">
    <property type="entry name" value="THIOREDOXIN_1"/>
    <property type="match status" value="1"/>
</dbReference>
<dbReference type="RefSeq" id="WP_100264494.1">
    <property type="nucleotide sequence ID" value="NZ_CP018800.1"/>
</dbReference>
<dbReference type="Proteomes" id="UP000231637">
    <property type="component" value="Chromosome"/>
</dbReference>
<dbReference type="PANTHER" id="PTHR42852:SF13">
    <property type="entry name" value="PROTEIN DIPZ"/>
    <property type="match status" value="1"/>
</dbReference>
<dbReference type="EMBL" id="CP018800">
    <property type="protein sequence ID" value="ATX80962.1"/>
    <property type="molecule type" value="Genomic_DNA"/>
</dbReference>
<dbReference type="InterPro" id="IPR000866">
    <property type="entry name" value="AhpC/TSA"/>
</dbReference>
<dbReference type="SUPFAM" id="SSF52833">
    <property type="entry name" value="Thioredoxin-like"/>
    <property type="match status" value="1"/>
</dbReference>
<proteinExistence type="predicted"/>
<dbReference type="InterPro" id="IPR036249">
    <property type="entry name" value="Thioredoxin-like_sf"/>
</dbReference>
<name>A0A2K8L1K1_9PROT</name>
<dbReference type="PROSITE" id="PS51352">
    <property type="entry name" value="THIOREDOXIN_2"/>
    <property type="match status" value="1"/>
</dbReference>
<dbReference type="Pfam" id="PF00578">
    <property type="entry name" value="AhpC-TSA"/>
    <property type="match status" value="1"/>
</dbReference>
<dbReference type="PANTHER" id="PTHR42852">
    <property type="entry name" value="THIOL:DISULFIDE INTERCHANGE PROTEIN DSBE"/>
    <property type="match status" value="1"/>
</dbReference>
<reference evidence="4 5" key="1">
    <citation type="submission" date="2016-12" db="EMBL/GenBank/DDBJ databases">
        <title>Isolation and genomic insights into novel planktonic Zetaproteobacteria from stratified waters of the Chesapeake Bay.</title>
        <authorList>
            <person name="McAllister S.M."/>
            <person name="Kato S."/>
            <person name="Chan C.S."/>
            <person name="Chiu B.K."/>
            <person name="Field E.K."/>
        </authorList>
    </citation>
    <scope>NUCLEOTIDE SEQUENCE [LARGE SCALE GENOMIC DNA]</scope>
    <source>
        <strain evidence="4 5">CP-8</strain>
    </source>
</reference>
<evidence type="ECO:0000256" key="2">
    <source>
        <dbReference type="SAM" id="SignalP"/>
    </source>
</evidence>
<dbReference type="CDD" id="cd02966">
    <property type="entry name" value="TlpA_like_family"/>
    <property type="match status" value="1"/>
</dbReference>
<evidence type="ECO:0000259" key="3">
    <source>
        <dbReference type="PROSITE" id="PS51352"/>
    </source>
</evidence>
<feature type="signal peptide" evidence="2">
    <location>
        <begin position="1"/>
        <end position="29"/>
    </location>
</feature>
<protein>
    <submittedName>
        <fullName evidence="4">Thiol-disulfide isomerase or thioredoxin</fullName>
    </submittedName>
</protein>
<accession>A0A2K8L1K1</accession>
<dbReference type="KEGG" id="mfn:Ga0123462_0083"/>
<evidence type="ECO:0000256" key="1">
    <source>
        <dbReference type="ARBA" id="ARBA00023284"/>
    </source>
</evidence>
<dbReference type="AlphaFoldDB" id="A0A2K8L1K1"/>
<keyword evidence="1" id="KW-0676">Redox-active center</keyword>
<dbReference type="GO" id="GO:0016853">
    <property type="term" value="F:isomerase activity"/>
    <property type="evidence" value="ECO:0007669"/>
    <property type="project" value="UniProtKB-KW"/>
</dbReference>
<feature type="domain" description="Thioredoxin" evidence="3">
    <location>
        <begin position="33"/>
        <end position="179"/>
    </location>
</feature>
<dbReference type="PROSITE" id="PS51257">
    <property type="entry name" value="PROKAR_LIPOPROTEIN"/>
    <property type="match status" value="1"/>
</dbReference>
<dbReference type="InterPro" id="IPR050553">
    <property type="entry name" value="Thioredoxin_ResA/DsbE_sf"/>
</dbReference>
<gene>
    <name evidence="4" type="ORF">Ga0123462_0083</name>
</gene>
<keyword evidence="2" id="KW-0732">Signal</keyword>
<sequence length="191" mass="20911">MMNHRFRFRMNGLLLLAVILGLSACSEEAVPTAKKGERLPSFTMQSISGEMVESSKLFAGKVVVLNLWATWCPPCRDEMPDLVKLSKLLPSDKFMVAGLSVDSSLDTVKTFVQEQQVTFPMYWDQGGSSIAMPIFRSRAFPETFVLNAEGVVVEMVAGAFPWGSPEVVDILNVIQKTGKLPAPEPVAVSAE</sequence>
<evidence type="ECO:0000313" key="4">
    <source>
        <dbReference type="EMBL" id="ATX80962.1"/>
    </source>
</evidence>
<keyword evidence="4" id="KW-0413">Isomerase</keyword>
<dbReference type="GO" id="GO:0015036">
    <property type="term" value="F:disulfide oxidoreductase activity"/>
    <property type="evidence" value="ECO:0007669"/>
    <property type="project" value="UniProtKB-ARBA"/>
</dbReference>
<dbReference type="InterPro" id="IPR013766">
    <property type="entry name" value="Thioredoxin_domain"/>
</dbReference>
<keyword evidence="5" id="KW-1185">Reference proteome</keyword>
<evidence type="ECO:0000313" key="5">
    <source>
        <dbReference type="Proteomes" id="UP000231637"/>
    </source>
</evidence>
<dbReference type="GO" id="GO:0016209">
    <property type="term" value="F:antioxidant activity"/>
    <property type="evidence" value="ECO:0007669"/>
    <property type="project" value="InterPro"/>
</dbReference>
<dbReference type="OrthoDB" id="9811352at2"/>
<organism evidence="4 5">
    <name type="scientific">Mariprofundus ferrinatatus</name>
    <dbReference type="NCBI Taxonomy" id="1921087"/>
    <lineage>
        <taxon>Bacteria</taxon>
        <taxon>Pseudomonadati</taxon>
        <taxon>Pseudomonadota</taxon>
        <taxon>Candidatius Mariprofundia</taxon>
        <taxon>Mariprofundales</taxon>
        <taxon>Mariprofundaceae</taxon>
        <taxon>Mariprofundus</taxon>
    </lineage>
</organism>